<dbReference type="EMBL" id="CP074133">
    <property type="protein sequence ID" value="QUX21111.1"/>
    <property type="molecule type" value="Genomic_DNA"/>
</dbReference>
<dbReference type="InterPro" id="IPR012349">
    <property type="entry name" value="Split_barrel_FMN-bd"/>
</dbReference>
<dbReference type="Proteomes" id="UP000676079">
    <property type="component" value="Chromosome"/>
</dbReference>
<feature type="region of interest" description="Disordered" evidence="1">
    <location>
        <begin position="273"/>
        <end position="302"/>
    </location>
</feature>
<evidence type="ECO:0000313" key="4">
    <source>
        <dbReference type="Proteomes" id="UP000676079"/>
    </source>
</evidence>
<proteinExistence type="predicted"/>
<dbReference type="PANTHER" id="PTHR42815:SF2">
    <property type="entry name" value="FAD-BINDING, PUTATIVE (AFU_ORTHOLOGUE AFUA_6G07600)-RELATED"/>
    <property type="match status" value="1"/>
</dbReference>
<evidence type="ECO:0000259" key="2">
    <source>
        <dbReference type="Pfam" id="PF01243"/>
    </source>
</evidence>
<organism evidence="3 4">
    <name type="scientific">Nocardiopsis changdeensis</name>
    <dbReference type="NCBI Taxonomy" id="2831969"/>
    <lineage>
        <taxon>Bacteria</taxon>
        <taxon>Bacillati</taxon>
        <taxon>Actinomycetota</taxon>
        <taxon>Actinomycetes</taxon>
        <taxon>Streptosporangiales</taxon>
        <taxon>Nocardiopsidaceae</taxon>
        <taxon>Nocardiopsis</taxon>
    </lineage>
</organism>
<dbReference type="SUPFAM" id="SSF50475">
    <property type="entry name" value="FMN-binding split barrel"/>
    <property type="match status" value="1"/>
</dbReference>
<keyword evidence="4" id="KW-1185">Reference proteome</keyword>
<name>A0ABX8BJK1_9ACTN</name>
<dbReference type="RefSeq" id="WP_220562319.1">
    <property type="nucleotide sequence ID" value="NZ_CP074133.1"/>
</dbReference>
<dbReference type="Pfam" id="PF01243">
    <property type="entry name" value="PNPOx_N"/>
    <property type="match status" value="1"/>
</dbReference>
<sequence length="302" mass="31747">MGTRYHPGERAVQERAGLADQAAFSDGAIRTEIPDVAAAFLAERTWLAVGAVDGGGDPWCSLLGGPPGFLRVTGPRTLEVDALPGAGDPLDGPLGRSPARIGLLAVDPATRRRMRINGAAHPRPGGLRVTTDQVYSNCPKYIQKRVPRPVPAGRRGTPAAGDRLTPEQRDLVGSADTFFIATAASGGDADANHRGGSPGFVRVHSPGRLSWPDYAGNAMFNTLGNLWGRPRAGLLFPDWETGAVLQLTGTARIHWDGTDRTVEFGVERTVSTPGAGLLSPGSPLYSKFNPPVTPAAPNGDPR</sequence>
<dbReference type="Gene3D" id="2.30.110.10">
    <property type="entry name" value="Electron Transport, Fmn-binding Protein, Chain A"/>
    <property type="match status" value="1"/>
</dbReference>
<dbReference type="InterPro" id="IPR011576">
    <property type="entry name" value="Pyridox_Oxase_N"/>
</dbReference>
<evidence type="ECO:0000313" key="3">
    <source>
        <dbReference type="EMBL" id="QUX21111.1"/>
    </source>
</evidence>
<dbReference type="PANTHER" id="PTHR42815">
    <property type="entry name" value="FAD-BINDING, PUTATIVE (AFU_ORTHOLOGUE AFUA_6G07600)-RELATED"/>
    <property type="match status" value="1"/>
</dbReference>
<accession>A0ABX8BJK1</accession>
<gene>
    <name evidence="3" type="ORF">KGD84_22040</name>
</gene>
<reference evidence="3 4" key="1">
    <citation type="submission" date="2021-05" db="EMBL/GenBank/DDBJ databases">
        <title>Direct Submission.</title>
        <authorList>
            <person name="Li K."/>
            <person name="Gao J."/>
        </authorList>
    </citation>
    <scope>NUCLEOTIDE SEQUENCE [LARGE SCALE GENOMIC DNA]</scope>
    <source>
        <strain evidence="3 4">Mg02</strain>
    </source>
</reference>
<protein>
    <submittedName>
        <fullName evidence="3">Pyridoxamine 5'-phosphate oxidase family protein</fullName>
    </submittedName>
</protein>
<feature type="domain" description="Pyridoxamine 5'-phosphate oxidase N-terminal" evidence="2">
    <location>
        <begin position="164"/>
        <end position="258"/>
    </location>
</feature>
<evidence type="ECO:0000256" key="1">
    <source>
        <dbReference type="SAM" id="MobiDB-lite"/>
    </source>
</evidence>